<sequence length="178" mass="20914">MRVVSYFSTIRQSTIFKNQLVHPLKNNLRLDDWVLCRLYNKKGTLEKHYNVDQKTLQFSDSEEQKPKLDGFVYNGKVTLVQPALEPQLVKNNYLHSEASESVLKLHTDSSSSEHALSPEFMGDKEVQSVPTWNGFEKPLDYQLNYKDDFQYDPFTSQMQYSDQFSLFDNVFMYTQEPF</sequence>
<dbReference type="AlphaFoldDB" id="A0AAD1Z5N1"/>
<evidence type="ECO:0000313" key="1">
    <source>
        <dbReference type="EMBL" id="CAI9763388.1"/>
    </source>
</evidence>
<name>A0AAD1Z5N1_9LAMI</name>
<evidence type="ECO:0008006" key="3">
    <source>
        <dbReference type="Google" id="ProtNLM"/>
    </source>
</evidence>
<dbReference type="Proteomes" id="UP000834106">
    <property type="component" value="Chromosome 6"/>
</dbReference>
<accession>A0AAD1Z5N1</accession>
<organism evidence="1 2">
    <name type="scientific">Fraxinus pennsylvanica</name>
    <dbReference type="NCBI Taxonomy" id="56036"/>
    <lineage>
        <taxon>Eukaryota</taxon>
        <taxon>Viridiplantae</taxon>
        <taxon>Streptophyta</taxon>
        <taxon>Embryophyta</taxon>
        <taxon>Tracheophyta</taxon>
        <taxon>Spermatophyta</taxon>
        <taxon>Magnoliopsida</taxon>
        <taxon>eudicotyledons</taxon>
        <taxon>Gunneridae</taxon>
        <taxon>Pentapetalae</taxon>
        <taxon>asterids</taxon>
        <taxon>lamiids</taxon>
        <taxon>Lamiales</taxon>
        <taxon>Oleaceae</taxon>
        <taxon>Oleeae</taxon>
        <taxon>Fraxinus</taxon>
    </lineage>
</organism>
<reference evidence="1" key="1">
    <citation type="submission" date="2023-05" db="EMBL/GenBank/DDBJ databases">
        <authorList>
            <person name="Huff M."/>
        </authorList>
    </citation>
    <scope>NUCLEOTIDE SEQUENCE</scope>
</reference>
<dbReference type="EMBL" id="OU503041">
    <property type="protein sequence ID" value="CAI9763388.1"/>
    <property type="molecule type" value="Genomic_DNA"/>
</dbReference>
<evidence type="ECO:0000313" key="2">
    <source>
        <dbReference type="Proteomes" id="UP000834106"/>
    </source>
</evidence>
<proteinExistence type="predicted"/>
<gene>
    <name evidence="1" type="ORF">FPE_LOCUS10818</name>
</gene>
<keyword evidence="2" id="KW-1185">Reference proteome</keyword>
<protein>
    <recommendedName>
        <fullName evidence="3">NAC domain-containing protein</fullName>
    </recommendedName>
</protein>